<keyword evidence="1" id="KW-0472">Membrane</keyword>
<evidence type="ECO:0000256" key="1">
    <source>
        <dbReference type="SAM" id="Phobius"/>
    </source>
</evidence>
<evidence type="ECO:0000313" key="2">
    <source>
        <dbReference type="EMBL" id="MFI9120594.1"/>
    </source>
</evidence>
<dbReference type="Proteomes" id="UP001614391">
    <property type="component" value="Unassembled WGS sequence"/>
</dbReference>
<proteinExistence type="predicted"/>
<keyword evidence="1" id="KW-1133">Transmembrane helix</keyword>
<reference evidence="2 3" key="1">
    <citation type="submission" date="2024-10" db="EMBL/GenBank/DDBJ databases">
        <title>The Natural Products Discovery Center: Release of the First 8490 Sequenced Strains for Exploring Actinobacteria Biosynthetic Diversity.</title>
        <authorList>
            <person name="Kalkreuter E."/>
            <person name="Kautsar S.A."/>
            <person name="Yang D."/>
            <person name="Bader C.D."/>
            <person name="Teijaro C.N."/>
            <person name="Fluegel L."/>
            <person name="Davis C.M."/>
            <person name="Simpson J.R."/>
            <person name="Lauterbach L."/>
            <person name="Steele A.D."/>
            <person name="Gui C."/>
            <person name="Meng S."/>
            <person name="Li G."/>
            <person name="Viehrig K."/>
            <person name="Ye F."/>
            <person name="Su P."/>
            <person name="Kiefer A.F."/>
            <person name="Nichols A."/>
            <person name="Cepeda A.J."/>
            <person name="Yan W."/>
            <person name="Fan B."/>
            <person name="Jiang Y."/>
            <person name="Adhikari A."/>
            <person name="Zheng C.-J."/>
            <person name="Schuster L."/>
            <person name="Cowan T.M."/>
            <person name="Smanski M.J."/>
            <person name="Chevrette M.G."/>
            <person name="De Carvalho L.P.S."/>
            <person name="Shen B."/>
        </authorList>
    </citation>
    <scope>NUCLEOTIDE SEQUENCE [LARGE SCALE GENOMIC DNA]</scope>
    <source>
        <strain evidence="2 3">NPDC053346</strain>
    </source>
</reference>
<keyword evidence="3" id="KW-1185">Reference proteome</keyword>
<name>A0ABW8CSQ3_STRBI</name>
<dbReference type="EMBL" id="JBITYT010000005">
    <property type="protein sequence ID" value="MFI9120594.1"/>
    <property type="molecule type" value="Genomic_DNA"/>
</dbReference>
<sequence length="70" mass="7404">MGSEDVRAGDGVWDDDEGREVLRRADRATRRGWTAIAGVTGLLGCALVTFLVVALLAVLGGVYVVMVGNR</sequence>
<gene>
    <name evidence="2" type="ORF">ACIGW0_14525</name>
</gene>
<accession>A0ABW8CSQ3</accession>
<protein>
    <recommendedName>
        <fullName evidence="4">Integral membrane protein</fullName>
    </recommendedName>
</protein>
<evidence type="ECO:0008006" key="4">
    <source>
        <dbReference type="Google" id="ProtNLM"/>
    </source>
</evidence>
<organism evidence="2 3">
    <name type="scientific">Streptomyces bikiniensis</name>
    <dbReference type="NCBI Taxonomy" id="1896"/>
    <lineage>
        <taxon>Bacteria</taxon>
        <taxon>Bacillati</taxon>
        <taxon>Actinomycetota</taxon>
        <taxon>Actinomycetes</taxon>
        <taxon>Kitasatosporales</taxon>
        <taxon>Streptomycetaceae</taxon>
        <taxon>Streptomyces</taxon>
    </lineage>
</organism>
<evidence type="ECO:0000313" key="3">
    <source>
        <dbReference type="Proteomes" id="UP001614391"/>
    </source>
</evidence>
<comment type="caution">
    <text evidence="2">The sequence shown here is derived from an EMBL/GenBank/DDBJ whole genome shotgun (WGS) entry which is preliminary data.</text>
</comment>
<dbReference type="RefSeq" id="WP_030208556.1">
    <property type="nucleotide sequence ID" value="NZ_JBITYT010000005.1"/>
</dbReference>
<keyword evidence="1" id="KW-0812">Transmembrane</keyword>
<feature type="transmembrane region" description="Helical" evidence="1">
    <location>
        <begin position="33"/>
        <end position="66"/>
    </location>
</feature>